<feature type="compositionally biased region" description="Basic and acidic residues" evidence="1">
    <location>
        <begin position="241"/>
        <end position="256"/>
    </location>
</feature>
<feature type="compositionally biased region" description="Basic and acidic residues" evidence="1">
    <location>
        <begin position="270"/>
        <end position="282"/>
    </location>
</feature>
<gene>
    <name evidence="2" type="ORF">TWF696_004057</name>
</gene>
<feature type="compositionally biased region" description="Low complexity" evidence="1">
    <location>
        <begin position="605"/>
        <end position="619"/>
    </location>
</feature>
<feature type="region of interest" description="Disordered" evidence="1">
    <location>
        <begin position="240"/>
        <end position="665"/>
    </location>
</feature>
<proteinExistence type="predicted"/>
<feature type="compositionally biased region" description="Basic and acidic residues" evidence="1">
    <location>
        <begin position="354"/>
        <end position="364"/>
    </location>
</feature>
<evidence type="ECO:0000313" key="2">
    <source>
        <dbReference type="EMBL" id="KAK6354928.1"/>
    </source>
</evidence>
<feature type="compositionally biased region" description="Basic and acidic residues" evidence="1">
    <location>
        <begin position="470"/>
        <end position="487"/>
    </location>
</feature>
<organism evidence="2 3">
    <name type="scientific">Orbilia brochopaga</name>
    <dbReference type="NCBI Taxonomy" id="3140254"/>
    <lineage>
        <taxon>Eukaryota</taxon>
        <taxon>Fungi</taxon>
        <taxon>Dikarya</taxon>
        <taxon>Ascomycota</taxon>
        <taxon>Pezizomycotina</taxon>
        <taxon>Orbiliomycetes</taxon>
        <taxon>Orbiliales</taxon>
        <taxon>Orbiliaceae</taxon>
        <taxon>Orbilia</taxon>
    </lineage>
</organism>
<feature type="compositionally biased region" description="Acidic residues" evidence="1">
    <location>
        <begin position="36"/>
        <end position="46"/>
    </location>
</feature>
<feature type="compositionally biased region" description="Basic and acidic residues" evidence="1">
    <location>
        <begin position="415"/>
        <end position="428"/>
    </location>
</feature>
<name>A0AAV9V8P6_9PEZI</name>
<dbReference type="AlphaFoldDB" id="A0AAV9V8P6"/>
<evidence type="ECO:0000313" key="3">
    <source>
        <dbReference type="Proteomes" id="UP001375240"/>
    </source>
</evidence>
<protein>
    <submittedName>
        <fullName evidence="2">Uncharacterized protein</fullName>
    </submittedName>
</protein>
<dbReference type="Proteomes" id="UP001375240">
    <property type="component" value="Unassembled WGS sequence"/>
</dbReference>
<evidence type="ECO:0000256" key="1">
    <source>
        <dbReference type="SAM" id="MobiDB-lite"/>
    </source>
</evidence>
<feature type="compositionally biased region" description="Low complexity" evidence="1">
    <location>
        <begin position="16"/>
        <end position="26"/>
    </location>
</feature>
<accession>A0AAV9V8P6</accession>
<feature type="compositionally biased region" description="Polar residues" evidence="1">
    <location>
        <begin position="394"/>
        <end position="407"/>
    </location>
</feature>
<keyword evidence="3" id="KW-1185">Reference proteome</keyword>
<feature type="compositionally biased region" description="Low complexity" evidence="1">
    <location>
        <begin position="507"/>
        <end position="519"/>
    </location>
</feature>
<feature type="compositionally biased region" description="Basic and acidic residues" evidence="1">
    <location>
        <begin position="376"/>
        <end position="385"/>
    </location>
</feature>
<feature type="compositionally biased region" description="Basic and acidic residues" evidence="1">
    <location>
        <begin position="531"/>
        <end position="578"/>
    </location>
</feature>
<feature type="compositionally biased region" description="Basic and acidic residues" evidence="1">
    <location>
        <begin position="630"/>
        <end position="650"/>
    </location>
</feature>
<sequence length="665" mass="75199">MVNAMEGTDADQVMQDANEAAANDEATALDDRDALNDEDEEDSDEEPWGKKKPIKPRLIQDVLIPFPRPDQMVKAEDIDHTILANMKWIHNLQRAQMRERHVAEIKQVQKDLEKSIDWDIIANLYPPNQEGFKQFVNPIVRQGLNSPGRFLKPTPLDVLPAAHRTVLVQKDQFERLRRERQKEAIKNGVEPEPQSELSVAEIEFYLEDMMSEEIAKRKEEEWALYALQEEEKHPIYKSMQKKMDSGRAGLSKEHPANEPLTKEPPAQDPPAKDPPTKVEPRRKLAKKTSLPPLRTTENLVHQMQGVTLTRPAINSATSAVEAPKSANSSGRRASPRGRRFSATDIPENRLPPVYDRRSPRRDTDVEAAPTPTCPSADREQPQEQHGRKRRASENVIQTDKAASTATDGQPPAHKPKIDDIPLQRRNPEDPPNAPSSIPPALPSTKSNPWYSETSEWAQARRRSENSTISPRDRSRSPSRRPSDDAQPSRRYSAQEARPWNVWVNPNSGSKSSTSSPSVSERQGSDAGSTVSRRESLPRRESPPRAEFDPPRGPARDRRSSEYDRGDREHRPRGIDREYSWPSSTSRGDRETNWHDGAQNRGGGTARRTASSSWRSRGTAYSFRGQGRGRGRGEDGSDRNPNDTPLGERRQWRGPGAGRRDFHRRT</sequence>
<comment type="caution">
    <text evidence="2">The sequence shown here is derived from an EMBL/GenBank/DDBJ whole genome shotgun (WGS) entry which is preliminary data.</text>
</comment>
<reference evidence="2 3" key="1">
    <citation type="submission" date="2019-10" db="EMBL/GenBank/DDBJ databases">
        <authorList>
            <person name="Palmer J.M."/>
        </authorList>
    </citation>
    <scope>NUCLEOTIDE SEQUENCE [LARGE SCALE GENOMIC DNA]</scope>
    <source>
        <strain evidence="2 3">TWF696</strain>
    </source>
</reference>
<dbReference type="EMBL" id="JAVHNQ010000002">
    <property type="protein sequence ID" value="KAK6354928.1"/>
    <property type="molecule type" value="Genomic_DNA"/>
</dbReference>
<feature type="region of interest" description="Disordered" evidence="1">
    <location>
        <begin position="1"/>
        <end position="54"/>
    </location>
</feature>
<feature type="compositionally biased region" description="Polar residues" evidence="1">
    <location>
        <begin position="443"/>
        <end position="456"/>
    </location>
</feature>
<feature type="compositionally biased region" description="Pro residues" evidence="1">
    <location>
        <begin position="429"/>
        <end position="441"/>
    </location>
</feature>
<feature type="compositionally biased region" description="Polar residues" evidence="1">
    <location>
        <begin position="295"/>
        <end position="318"/>
    </location>
</feature>